<dbReference type="GO" id="GO:0032224">
    <property type="term" value="P:positive regulation of synaptic transmission, cholinergic"/>
    <property type="evidence" value="ECO:0007669"/>
    <property type="project" value="EnsemblMetazoa"/>
</dbReference>
<evidence type="ECO:0000256" key="5">
    <source>
        <dbReference type="ARBA" id="ARBA00025797"/>
    </source>
</evidence>
<feature type="transmembrane region" description="Helical" evidence="7">
    <location>
        <begin position="76"/>
        <end position="97"/>
    </location>
</feature>
<dbReference type="Proteomes" id="UP000001292">
    <property type="component" value="Unassembled WGS sequence"/>
</dbReference>
<comment type="subcellular location">
    <subcellularLocation>
        <location evidence="1">Membrane</location>
        <topology evidence="1">Multi-pass membrane protein</topology>
    </subcellularLocation>
</comment>
<keyword evidence="2 7" id="KW-0812">Transmembrane</keyword>
<dbReference type="PhylomeDB" id="B4IF26"/>
<dbReference type="InterPro" id="IPR032816">
    <property type="entry name" value="VTT_dom"/>
</dbReference>
<dbReference type="AlphaFoldDB" id="B4IF26"/>
<dbReference type="PANTHER" id="PTHR43220:SF18">
    <property type="entry name" value="TRANSMEMBRANE PROTEIN 41B"/>
    <property type="match status" value="1"/>
</dbReference>
<organism evidence="10">
    <name type="scientific">Drosophila sechellia</name>
    <name type="common">Fruit fly</name>
    <dbReference type="NCBI Taxonomy" id="7238"/>
    <lineage>
        <taxon>Eukaryota</taxon>
        <taxon>Metazoa</taxon>
        <taxon>Ecdysozoa</taxon>
        <taxon>Arthropoda</taxon>
        <taxon>Hexapoda</taxon>
        <taxon>Insecta</taxon>
        <taxon>Pterygota</taxon>
        <taxon>Neoptera</taxon>
        <taxon>Endopterygota</taxon>
        <taxon>Diptera</taxon>
        <taxon>Brachycera</taxon>
        <taxon>Muscomorpha</taxon>
        <taxon>Ephydroidea</taxon>
        <taxon>Drosophilidae</taxon>
        <taxon>Drosophila</taxon>
        <taxon>Sophophora</taxon>
    </lineage>
</organism>
<dbReference type="EMBL" id="CH480832">
    <property type="protein sequence ID" value="EDW46280.1"/>
    <property type="molecule type" value="Genomic_DNA"/>
</dbReference>
<evidence type="ECO:0000313" key="10">
    <source>
        <dbReference type="Proteomes" id="UP000001292"/>
    </source>
</evidence>
<proteinExistence type="inferred from homology"/>
<keyword evidence="10" id="KW-1185">Reference proteome</keyword>
<name>B4IF26_DROSE</name>
<feature type="domain" description="VTT" evidence="8">
    <location>
        <begin position="178"/>
        <end position="269"/>
    </location>
</feature>
<dbReference type="OMA" id="CIKIPRD"/>
<dbReference type="InterPro" id="IPR045014">
    <property type="entry name" value="TM41A/B"/>
</dbReference>
<feature type="region of interest" description="Disordered" evidence="6">
    <location>
        <begin position="20"/>
        <end position="67"/>
    </location>
</feature>
<evidence type="ECO:0000256" key="2">
    <source>
        <dbReference type="ARBA" id="ARBA00022692"/>
    </source>
</evidence>
<dbReference type="STRING" id="7238.B4IF26"/>
<evidence type="ECO:0000313" key="9">
    <source>
        <dbReference type="EMBL" id="EDW46280.1"/>
    </source>
</evidence>
<evidence type="ECO:0000256" key="7">
    <source>
        <dbReference type="SAM" id="Phobius"/>
    </source>
</evidence>
<reference evidence="9 10" key="1">
    <citation type="journal article" date="2007" name="Nature">
        <title>Evolution of genes and genomes on the Drosophila phylogeny.</title>
        <authorList>
            <consortium name="Drosophila 12 Genomes Consortium"/>
            <person name="Clark A.G."/>
            <person name="Eisen M.B."/>
            <person name="Smith D.R."/>
            <person name="Bergman C.M."/>
            <person name="Oliver B."/>
            <person name="Markow T.A."/>
            <person name="Kaufman T.C."/>
            <person name="Kellis M."/>
            <person name="Gelbart W."/>
            <person name="Iyer V.N."/>
            <person name="Pollard D.A."/>
            <person name="Sackton T.B."/>
            <person name="Larracuente A.M."/>
            <person name="Singh N.D."/>
            <person name="Abad J.P."/>
            <person name="Abt D.N."/>
            <person name="Adryan B."/>
            <person name="Aguade M."/>
            <person name="Akashi H."/>
            <person name="Anderson W.W."/>
            <person name="Aquadro C.F."/>
            <person name="Ardell D.H."/>
            <person name="Arguello R."/>
            <person name="Artieri C.G."/>
            <person name="Barbash D.A."/>
            <person name="Barker D."/>
            <person name="Barsanti P."/>
            <person name="Batterham P."/>
            <person name="Batzoglou S."/>
            <person name="Begun D."/>
            <person name="Bhutkar A."/>
            <person name="Blanco E."/>
            <person name="Bosak S.A."/>
            <person name="Bradley R.K."/>
            <person name="Brand A.D."/>
            <person name="Brent M.R."/>
            <person name="Brooks A.N."/>
            <person name="Brown R.H."/>
            <person name="Butlin R.K."/>
            <person name="Caggese C."/>
            <person name="Calvi B.R."/>
            <person name="Bernardo de Carvalho A."/>
            <person name="Caspi A."/>
            <person name="Castrezana S."/>
            <person name="Celniker S.E."/>
            <person name="Chang J.L."/>
            <person name="Chapple C."/>
            <person name="Chatterji S."/>
            <person name="Chinwalla A."/>
            <person name="Civetta A."/>
            <person name="Clifton S.W."/>
            <person name="Comeron J.M."/>
            <person name="Costello J.C."/>
            <person name="Coyne J.A."/>
            <person name="Daub J."/>
            <person name="David R.G."/>
            <person name="Delcher A.L."/>
            <person name="Delehaunty K."/>
            <person name="Do C.B."/>
            <person name="Ebling H."/>
            <person name="Edwards K."/>
            <person name="Eickbush T."/>
            <person name="Evans J.D."/>
            <person name="Filipski A."/>
            <person name="Findeiss S."/>
            <person name="Freyhult E."/>
            <person name="Fulton L."/>
            <person name="Fulton R."/>
            <person name="Garcia A.C."/>
            <person name="Gardiner A."/>
            <person name="Garfield D.A."/>
            <person name="Garvin B.E."/>
            <person name="Gibson G."/>
            <person name="Gilbert D."/>
            <person name="Gnerre S."/>
            <person name="Godfrey J."/>
            <person name="Good R."/>
            <person name="Gotea V."/>
            <person name="Gravely B."/>
            <person name="Greenberg A.J."/>
            <person name="Griffiths-Jones S."/>
            <person name="Gross S."/>
            <person name="Guigo R."/>
            <person name="Gustafson E.A."/>
            <person name="Haerty W."/>
            <person name="Hahn M.W."/>
            <person name="Halligan D.L."/>
            <person name="Halpern A.L."/>
            <person name="Halter G.M."/>
            <person name="Han M.V."/>
            <person name="Heger A."/>
            <person name="Hillier L."/>
            <person name="Hinrichs A.S."/>
            <person name="Holmes I."/>
            <person name="Hoskins R.A."/>
            <person name="Hubisz M.J."/>
            <person name="Hultmark D."/>
            <person name="Huntley M.A."/>
            <person name="Jaffe D.B."/>
            <person name="Jagadeeshan S."/>
            <person name="Jeck W.R."/>
            <person name="Johnson J."/>
            <person name="Jones C.D."/>
            <person name="Jordan W.C."/>
            <person name="Karpen G.H."/>
            <person name="Kataoka E."/>
            <person name="Keightley P.D."/>
            <person name="Kheradpour P."/>
            <person name="Kirkness E.F."/>
            <person name="Koerich L.B."/>
            <person name="Kristiansen K."/>
            <person name="Kudrna D."/>
            <person name="Kulathinal R.J."/>
            <person name="Kumar S."/>
            <person name="Kwok R."/>
            <person name="Lander E."/>
            <person name="Langley C.H."/>
            <person name="Lapoint R."/>
            <person name="Lazzaro B.P."/>
            <person name="Lee S.J."/>
            <person name="Levesque L."/>
            <person name="Li R."/>
            <person name="Lin C.F."/>
            <person name="Lin M.F."/>
            <person name="Lindblad-Toh K."/>
            <person name="Llopart A."/>
            <person name="Long M."/>
            <person name="Low L."/>
            <person name="Lozovsky E."/>
            <person name="Lu J."/>
            <person name="Luo M."/>
            <person name="Machado C.A."/>
            <person name="Makalowski W."/>
            <person name="Marzo M."/>
            <person name="Matsuda M."/>
            <person name="Matzkin L."/>
            <person name="McAllister B."/>
            <person name="McBride C.S."/>
            <person name="McKernan B."/>
            <person name="McKernan K."/>
            <person name="Mendez-Lago M."/>
            <person name="Minx P."/>
            <person name="Mollenhauer M.U."/>
            <person name="Montooth K."/>
            <person name="Mount S.M."/>
            <person name="Mu X."/>
            <person name="Myers E."/>
            <person name="Negre B."/>
            <person name="Newfeld S."/>
            <person name="Nielsen R."/>
            <person name="Noor M.A."/>
            <person name="O'Grady P."/>
            <person name="Pachter L."/>
            <person name="Papaceit M."/>
            <person name="Parisi M.J."/>
            <person name="Parisi M."/>
            <person name="Parts L."/>
            <person name="Pedersen J.S."/>
            <person name="Pesole G."/>
            <person name="Phillippy A.M."/>
            <person name="Ponting C.P."/>
            <person name="Pop M."/>
            <person name="Porcelli D."/>
            <person name="Powell J.R."/>
            <person name="Prohaska S."/>
            <person name="Pruitt K."/>
            <person name="Puig M."/>
            <person name="Quesneville H."/>
            <person name="Ram K.R."/>
            <person name="Rand D."/>
            <person name="Rasmussen M.D."/>
            <person name="Reed L.K."/>
            <person name="Reenan R."/>
            <person name="Reily A."/>
            <person name="Remington K.A."/>
            <person name="Rieger T.T."/>
            <person name="Ritchie M.G."/>
            <person name="Robin C."/>
            <person name="Rogers Y.H."/>
            <person name="Rohde C."/>
            <person name="Rozas J."/>
            <person name="Rubenfield M.J."/>
            <person name="Ruiz A."/>
            <person name="Russo S."/>
            <person name="Salzberg S.L."/>
            <person name="Sanchez-Gracia A."/>
            <person name="Saranga D.J."/>
            <person name="Sato H."/>
            <person name="Schaeffer S.W."/>
            <person name="Schatz M.C."/>
            <person name="Schlenke T."/>
            <person name="Schwartz R."/>
            <person name="Segarra C."/>
            <person name="Singh R.S."/>
            <person name="Sirot L."/>
            <person name="Sirota M."/>
            <person name="Sisneros N.B."/>
            <person name="Smith C.D."/>
            <person name="Smith T.F."/>
            <person name="Spieth J."/>
            <person name="Stage D.E."/>
            <person name="Stark A."/>
            <person name="Stephan W."/>
            <person name="Strausberg R.L."/>
            <person name="Strempel S."/>
            <person name="Sturgill D."/>
            <person name="Sutton G."/>
            <person name="Sutton G.G."/>
            <person name="Tao W."/>
            <person name="Teichmann S."/>
            <person name="Tobari Y.N."/>
            <person name="Tomimura Y."/>
            <person name="Tsolas J.M."/>
            <person name="Valente V.L."/>
            <person name="Venter E."/>
            <person name="Venter J.C."/>
            <person name="Vicario S."/>
            <person name="Vieira F.G."/>
            <person name="Vilella A.J."/>
            <person name="Villasante A."/>
            <person name="Walenz B."/>
            <person name="Wang J."/>
            <person name="Wasserman M."/>
            <person name="Watts T."/>
            <person name="Wilson D."/>
            <person name="Wilson R.K."/>
            <person name="Wing R.A."/>
            <person name="Wolfner M.F."/>
            <person name="Wong A."/>
            <person name="Wong G.K."/>
            <person name="Wu C.I."/>
            <person name="Wu G."/>
            <person name="Yamamoto D."/>
            <person name="Yang H.P."/>
            <person name="Yang S.P."/>
            <person name="Yorke J.A."/>
            <person name="Yoshida K."/>
            <person name="Zdobnov E."/>
            <person name="Zhang P."/>
            <person name="Zhang Y."/>
            <person name="Zimin A.V."/>
            <person name="Baldwin J."/>
            <person name="Abdouelleil A."/>
            <person name="Abdulkadir J."/>
            <person name="Abebe A."/>
            <person name="Abera B."/>
            <person name="Abreu J."/>
            <person name="Acer S.C."/>
            <person name="Aftuck L."/>
            <person name="Alexander A."/>
            <person name="An P."/>
            <person name="Anderson E."/>
            <person name="Anderson S."/>
            <person name="Arachi H."/>
            <person name="Azer M."/>
            <person name="Bachantsang P."/>
            <person name="Barry A."/>
            <person name="Bayul T."/>
            <person name="Berlin A."/>
            <person name="Bessette D."/>
            <person name="Bloom T."/>
            <person name="Blye J."/>
            <person name="Boguslavskiy L."/>
            <person name="Bonnet C."/>
            <person name="Boukhgalter B."/>
            <person name="Bourzgui I."/>
            <person name="Brown A."/>
            <person name="Cahill P."/>
            <person name="Channer S."/>
            <person name="Cheshatsang Y."/>
            <person name="Chuda L."/>
            <person name="Citroen M."/>
            <person name="Collymore A."/>
            <person name="Cooke P."/>
            <person name="Costello M."/>
            <person name="D'Aco K."/>
            <person name="Daza R."/>
            <person name="De Haan G."/>
            <person name="DeGray S."/>
            <person name="DeMaso C."/>
            <person name="Dhargay N."/>
            <person name="Dooley K."/>
            <person name="Dooley E."/>
            <person name="Doricent M."/>
            <person name="Dorje P."/>
            <person name="Dorjee K."/>
            <person name="Dupes A."/>
            <person name="Elong R."/>
            <person name="Falk J."/>
            <person name="Farina A."/>
            <person name="Faro S."/>
            <person name="Ferguson D."/>
            <person name="Fisher S."/>
            <person name="Foley C.D."/>
            <person name="Franke A."/>
            <person name="Friedrich D."/>
            <person name="Gadbois L."/>
            <person name="Gearin G."/>
            <person name="Gearin C.R."/>
            <person name="Giannoukos G."/>
            <person name="Goode T."/>
            <person name="Graham J."/>
            <person name="Grandbois E."/>
            <person name="Grewal S."/>
            <person name="Gyaltsen K."/>
            <person name="Hafez N."/>
            <person name="Hagos B."/>
            <person name="Hall J."/>
            <person name="Henson C."/>
            <person name="Hollinger A."/>
            <person name="Honan T."/>
            <person name="Huard M.D."/>
            <person name="Hughes L."/>
            <person name="Hurhula B."/>
            <person name="Husby M.E."/>
            <person name="Kamat A."/>
            <person name="Kanga B."/>
            <person name="Kashin S."/>
            <person name="Khazanovich D."/>
            <person name="Kisner P."/>
            <person name="Lance K."/>
            <person name="Lara M."/>
            <person name="Lee W."/>
            <person name="Lennon N."/>
            <person name="Letendre F."/>
            <person name="LeVine R."/>
            <person name="Lipovsky A."/>
            <person name="Liu X."/>
            <person name="Liu J."/>
            <person name="Liu S."/>
            <person name="Lokyitsang T."/>
            <person name="Lokyitsang Y."/>
            <person name="Lubonja R."/>
            <person name="Lui A."/>
            <person name="MacDonald P."/>
            <person name="Magnisalis V."/>
            <person name="Maru K."/>
            <person name="Matthews C."/>
            <person name="McCusker W."/>
            <person name="McDonough S."/>
            <person name="Mehta T."/>
            <person name="Meldrim J."/>
            <person name="Meneus L."/>
            <person name="Mihai O."/>
            <person name="Mihalev A."/>
            <person name="Mihova T."/>
            <person name="Mittelman R."/>
            <person name="Mlenga V."/>
            <person name="Montmayeur A."/>
            <person name="Mulrain L."/>
            <person name="Navidi A."/>
            <person name="Naylor J."/>
            <person name="Negash T."/>
            <person name="Nguyen T."/>
            <person name="Nguyen N."/>
            <person name="Nicol R."/>
            <person name="Norbu C."/>
            <person name="Norbu N."/>
            <person name="Novod N."/>
            <person name="O'Neill B."/>
            <person name="Osman S."/>
            <person name="Markiewicz E."/>
            <person name="Oyono O.L."/>
            <person name="Patti C."/>
            <person name="Phunkhang P."/>
            <person name="Pierre F."/>
            <person name="Priest M."/>
            <person name="Raghuraman S."/>
            <person name="Rege F."/>
            <person name="Reyes R."/>
            <person name="Rise C."/>
            <person name="Rogov P."/>
            <person name="Ross K."/>
            <person name="Ryan E."/>
            <person name="Settipalli S."/>
            <person name="Shea T."/>
            <person name="Sherpa N."/>
            <person name="Shi L."/>
            <person name="Shih D."/>
            <person name="Sparrow T."/>
            <person name="Spaulding J."/>
            <person name="Stalker J."/>
            <person name="Stange-Thomann N."/>
            <person name="Stavropoulos S."/>
            <person name="Stone C."/>
            <person name="Strader C."/>
            <person name="Tesfaye S."/>
            <person name="Thomson T."/>
            <person name="Thoulutsang Y."/>
            <person name="Thoulutsang D."/>
            <person name="Topham K."/>
            <person name="Topping I."/>
            <person name="Tsamla T."/>
            <person name="Vassiliev H."/>
            <person name="Vo A."/>
            <person name="Wangchuk T."/>
            <person name="Wangdi T."/>
            <person name="Weiand M."/>
            <person name="Wilkinson J."/>
            <person name="Wilson A."/>
            <person name="Yadav S."/>
            <person name="Young G."/>
            <person name="Yu Q."/>
            <person name="Zembek L."/>
            <person name="Zhong D."/>
            <person name="Zimmer A."/>
            <person name="Zwirko Z."/>
            <person name="Jaffe D.B."/>
            <person name="Alvarez P."/>
            <person name="Brockman W."/>
            <person name="Butler J."/>
            <person name="Chin C."/>
            <person name="Gnerre S."/>
            <person name="Grabherr M."/>
            <person name="Kleber M."/>
            <person name="Mauceli E."/>
            <person name="MacCallum I."/>
        </authorList>
    </citation>
    <scope>NUCLEOTIDE SEQUENCE [LARGE SCALE GENOMIC DNA]</scope>
    <source>
        <strain evidence="10">Rob3c / Tucson 14021-0248.25</strain>
    </source>
</reference>
<feature type="transmembrane region" description="Helical" evidence="7">
    <location>
        <begin position="280"/>
        <end position="302"/>
    </location>
</feature>
<dbReference type="GO" id="GO:0000045">
    <property type="term" value="P:autophagosome assembly"/>
    <property type="evidence" value="ECO:0007669"/>
    <property type="project" value="TreeGrafter"/>
</dbReference>
<evidence type="ECO:0000259" key="8">
    <source>
        <dbReference type="Pfam" id="PF09335"/>
    </source>
</evidence>
<evidence type="ECO:0000256" key="6">
    <source>
        <dbReference type="SAM" id="MobiDB-lite"/>
    </source>
</evidence>
<dbReference type="GO" id="GO:0005789">
    <property type="term" value="C:endoplasmic reticulum membrane"/>
    <property type="evidence" value="ECO:0007669"/>
    <property type="project" value="TreeGrafter"/>
</dbReference>
<dbReference type="HOGENOM" id="CLU_038944_0_1_1"/>
<dbReference type="PANTHER" id="PTHR43220">
    <property type="match status" value="1"/>
</dbReference>
<keyword evidence="3 7" id="KW-1133">Transmembrane helix</keyword>
<dbReference type="Pfam" id="PF09335">
    <property type="entry name" value="VTT_dom"/>
    <property type="match status" value="1"/>
</dbReference>
<accession>B4IF26</accession>
<feature type="compositionally biased region" description="Low complexity" evidence="6">
    <location>
        <begin position="43"/>
        <end position="62"/>
    </location>
</feature>
<sequence length="312" mass="34716">MSYCSGVALSADEGITMRNGRAKALQEHSPDQVATPLLPQVPPQEQQDLNQQQQQQATPQKQAMSADEKKATKKSLVIVAGIFVASLVTMCYVYAIFPELNASEKQHLKIPRDIQDAKMLAKVLDRYKDMYYFEVMFGVVVAYPANIRHSRIAVPFDSAGIPVQVSDRPVPHLLLFGAGATLCYTLSNLVGRRLIRHFWPKKTSEWSKHVEEYRDSLFNYMLFLRMTPILPNWFINLASPVIGVPLHIFALGTFCGVAPPSVIAIQAGKTLQKMTSSSEAFSWTSMGILMACACASLLPGLLKNKFKHKKEA</sequence>
<comment type="similarity">
    <text evidence="5">Belongs to the TMEM41 family.</text>
</comment>
<gene>
    <name evidence="9" type="primary">Dsec\GM13307</name>
    <name evidence="9" type="ORF">Dsec_GM13307</name>
</gene>
<evidence type="ECO:0000256" key="1">
    <source>
        <dbReference type="ARBA" id="ARBA00004141"/>
    </source>
</evidence>
<evidence type="ECO:0000256" key="4">
    <source>
        <dbReference type="ARBA" id="ARBA00023136"/>
    </source>
</evidence>
<keyword evidence="4 7" id="KW-0472">Membrane</keyword>
<feature type="transmembrane region" description="Helical" evidence="7">
    <location>
        <begin position="173"/>
        <end position="195"/>
    </location>
</feature>
<protein>
    <submittedName>
        <fullName evidence="9">GM13307</fullName>
    </submittedName>
</protein>
<evidence type="ECO:0000256" key="3">
    <source>
        <dbReference type="ARBA" id="ARBA00022989"/>
    </source>
</evidence>